<accession>A0ABW9V871</accession>
<feature type="domain" description="AprE-like long alpha-helical hairpin" evidence="10">
    <location>
        <begin position="108"/>
        <end position="293"/>
    </location>
</feature>
<proteinExistence type="inferred from homology"/>
<evidence type="ECO:0000256" key="7">
    <source>
        <dbReference type="ARBA" id="ARBA00022989"/>
    </source>
</evidence>
<keyword evidence="8 9" id="KW-0472">Membrane</keyword>
<dbReference type="SUPFAM" id="SSF111369">
    <property type="entry name" value="HlyD-like secretion proteins"/>
    <property type="match status" value="1"/>
</dbReference>
<evidence type="ECO:0000256" key="3">
    <source>
        <dbReference type="ARBA" id="ARBA00022448"/>
    </source>
</evidence>
<comment type="subcellular location">
    <subcellularLocation>
        <location evidence="1 9">Cell inner membrane</location>
        <topology evidence="1 9">Single-pass membrane protein</topology>
    </subcellularLocation>
</comment>
<dbReference type="PRINTS" id="PR01490">
    <property type="entry name" value="RTXTOXIND"/>
</dbReference>
<organism evidence="12 13">
    <name type="scientific">Duganella lactea</name>
    <dbReference type="NCBI Taxonomy" id="2692173"/>
    <lineage>
        <taxon>Bacteria</taxon>
        <taxon>Pseudomonadati</taxon>
        <taxon>Pseudomonadota</taxon>
        <taxon>Betaproteobacteria</taxon>
        <taxon>Burkholderiales</taxon>
        <taxon>Oxalobacteraceae</taxon>
        <taxon>Telluria group</taxon>
        <taxon>Duganella</taxon>
    </lineage>
</organism>
<dbReference type="InterPro" id="IPR050739">
    <property type="entry name" value="MFP"/>
</dbReference>
<keyword evidence="7 9" id="KW-1133">Transmembrane helix</keyword>
<dbReference type="PANTHER" id="PTHR30386:SF17">
    <property type="entry name" value="ALKALINE PROTEASE SECRETION PROTEIN APRE"/>
    <property type="match status" value="1"/>
</dbReference>
<evidence type="ECO:0000256" key="6">
    <source>
        <dbReference type="ARBA" id="ARBA00022692"/>
    </source>
</evidence>
<feature type="transmembrane region" description="Helical" evidence="9">
    <location>
        <begin position="33"/>
        <end position="51"/>
    </location>
</feature>
<evidence type="ECO:0000256" key="9">
    <source>
        <dbReference type="RuleBase" id="RU365093"/>
    </source>
</evidence>
<dbReference type="Gene3D" id="2.40.30.170">
    <property type="match status" value="1"/>
</dbReference>
<dbReference type="RefSeq" id="WP_160990912.1">
    <property type="nucleotide sequence ID" value="NZ_WWCO01000008.1"/>
</dbReference>
<keyword evidence="4 9" id="KW-1003">Cell membrane</keyword>
<evidence type="ECO:0000256" key="2">
    <source>
        <dbReference type="ARBA" id="ARBA00009477"/>
    </source>
</evidence>
<dbReference type="InterPro" id="IPR010129">
    <property type="entry name" value="T1SS_HlyD"/>
</dbReference>
<dbReference type="PANTHER" id="PTHR30386">
    <property type="entry name" value="MEMBRANE FUSION SUBUNIT OF EMRAB-TOLC MULTIDRUG EFFLUX PUMP"/>
    <property type="match status" value="1"/>
</dbReference>
<evidence type="ECO:0000256" key="4">
    <source>
        <dbReference type="ARBA" id="ARBA00022475"/>
    </source>
</evidence>
<evidence type="ECO:0000313" key="13">
    <source>
        <dbReference type="Proteomes" id="UP000449678"/>
    </source>
</evidence>
<dbReference type="EMBL" id="WWCO01000008">
    <property type="protein sequence ID" value="MYM35553.1"/>
    <property type="molecule type" value="Genomic_DNA"/>
</dbReference>
<evidence type="ECO:0000313" key="12">
    <source>
        <dbReference type="EMBL" id="MYM35553.1"/>
    </source>
</evidence>
<dbReference type="Pfam" id="PF25994">
    <property type="entry name" value="HH_AprE"/>
    <property type="match status" value="1"/>
</dbReference>
<evidence type="ECO:0000256" key="8">
    <source>
        <dbReference type="ARBA" id="ARBA00023136"/>
    </source>
</evidence>
<dbReference type="Pfam" id="PF26002">
    <property type="entry name" value="Beta-barrel_AprE"/>
    <property type="match status" value="1"/>
</dbReference>
<protein>
    <recommendedName>
        <fullName evidence="9">Membrane fusion protein (MFP) family protein</fullName>
    </recommendedName>
</protein>
<comment type="similarity">
    <text evidence="2 9">Belongs to the membrane fusion protein (MFP) (TC 8.A.1) family.</text>
</comment>
<dbReference type="NCBIfam" id="TIGR01843">
    <property type="entry name" value="type_I_hlyD"/>
    <property type="match status" value="1"/>
</dbReference>
<keyword evidence="3 9" id="KW-0813">Transport</keyword>
<reference evidence="12 13" key="1">
    <citation type="submission" date="2019-12" db="EMBL/GenBank/DDBJ databases">
        <title>Novel species isolated from a subtropical stream in China.</title>
        <authorList>
            <person name="Lu H."/>
        </authorList>
    </citation>
    <scope>NUCLEOTIDE SEQUENCE [LARGE SCALE GENOMIC DNA]</scope>
    <source>
        <strain evidence="12 13">FT94W</strain>
    </source>
</reference>
<comment type="caution">
    <text evidence="12">The sequence shown here is derived from an EMBL/GenBank/DDBJ whole genome shotgun (WGS) entry which is preliminary data.</text>
</comment>
<sequence length="452" mass="49554">MKAIENKVAAAEVISHDVEPLTVHTDATGYSRLGWVVVLVGFVGFMLWASFAPLDKGVPLSGIVAKESNRKAVQHQTGGIIDQILVKDGDLVKAGQVLVRMNAVSVGSSAEMTRGQLFTSLATESRLEAERDGKAKMAMPAELAEKKNDPRVQENMALQTQLFNSRRAALQNELAAVDESISGLKLQIKGLQESRDSKKVQLGLLKEQLDNMRELATEGYIPRSRMLDLERTYAQVNGAISEDIGNIGKAQSQVLELSLRRLQRTEEYQRDVRTQLSDVQKEAEALSARLRAQDFELANTEVKAPVHGTVVGLNVFTQGGVVQPGFRMMDIVPADDALVVEGQLAVNLIDKVHTGLPVELIFSAFNANKTPHIPGELIQVSADRSVDDHTGQPYYKVRARVTPAGAKLIASHKLQIQSGMPVEMFIKTGERTMMSYLLKPVFDRSKSSMAED</sequence>
<keyword evidence="6 9" id="KW-0812">Transmembrane</keyword>
<dbReference type="Gene3D" id="2.40.50.100">
    <property type="match status" value="2"/>
</dbReference>
<keyword evidence="5 9" id="KW-0997">Cell inner membrane</keyword>
<feature type="domain" description="AprE-like beta-barrel" evidence="11">
    <location>
        <begin position="338"/>
        <end position="429"/>
    </location>
</feature>
<dbReference type="Gene3D" id="1.10.287.470">
    <property type="entry name" value="Helix hairpin bin"/>
    <property type="match status" value="1"/>
</dbReference>
<evidence type="ECO:0000259" key="11">
    <source>
        <dbReference type="Pfam" id="PF26002"/>
    </source>
</evidence>
<dbReference type="Proteomes" id="UP000449678">
    <property type="component" value="Unassembled WGS sequence"/>
</dbReference>
<dbReference type="InterPro" id="IPR058781">
    <property type="entry name" value="HH_AprE-like"/>
</dbReference>
<keyword evidence="13" id="KW-1185">Reference proteome</keyword>
<evidence type="ECO:0000259" key="10">
    <source>
        <dbReference type="Pfam" id="PF25994"/>
    </source>
</evidence>
<dbReference type="InterPro" id="IPR058982">
    <property type="entry name" value="Beta-barrel_AprE"/>
</dbReference>
<name>A0ABW9V871_9BURK</name>
<evidence type="ECO:0000256" key="5">
    <source>
        <dbReference type="ARBA" id="ARBA00022519"/>
    </source>
</evidence>
<evidence type="ECO:0000256" key="1">
    <source>
        <dbReference type="ARBA" id="ARBA00004377"/>
    </source>
</evidence>
<gene>
    <name evidence="12" type="ORF">GTP38_14550</name>
</gene>